<dbReference type="KEGG" id="orp:MOP44_17405"/>
<feature type="region of interest" description="Disordered" evidence="2">
    <location>
        <begin position="217"/>
        <end position="244"/>
    </location>
</feature>
<feature type="compositionally biased region" description="Basic and acidic residues" evidence="2">
    <location>
        <begin position="217"/>
        <end position="232"/>
    </location>
</feature>
<evidence type="ECO:0000313" key="5">
    <source>
        <dbReference type="Proteomes" id="UP001059380"/>
    </source>
</evidence>
<accession>A0A9J7BN53</accession>
<sequence length="244" mass="26116">MKKTAGLSAVLALSVVIAPALCLAAQTPAPAQQNPPADKQQPAQKPADSNPFPEDNTNVPVLPSANQPAPRRAPEPATEGPVPVLPGGDRDPVRSPDQPIAETEPSTFSGSSASSSSSADLGRILEPPPDEETRKSKKGKGAEIQEHKETAQEDENVGQYYLDRKNWRAALSRYQSALILDPDNPEVYWGLAESQRHLGDAVNAKANYMKVVEYDPDSKHGKEAKKLLKDPEMANAPSPAPSHP</sequence>
<organism evidence="4 5">
    <name type="scientific">Occallatibacter riparius</name>
    <dbReference type="NCBI Taxonomy" id="1002689"/>
    <lineage>
        <taxon>Bacteria</taxon>
        <taxon>Pseudomonadati</taxon>
        <taxon>Acidobacteriota</taxon>
        <taxon>Terriglobia</taxon>
        <taxon>Terriglobales</taxon>
        <taxon>Acidobacteriaceae</taxon>
        <taxon>Occallatibacter</taxon>
    </lineage>
</organism>
<evidence type="ECO:0000256" key="2">
    <source>
        <dbReference type="SAM" id="MobiDB-lite"/>
    </source>
</evidence>
<feature type="chain" id="PRO_5039953773" evidence="3">
    <location>
        <begin position="25"/>
        <end position="244"/>
    </location>
</feature>
<proteinExistence type="predicted"/>
<dbReference type="EMBL" id="CP093313">
    <property type="protein sequence ID" value="UWZ82342.1"/>
    <property type="molecule type" value="Genomic_DNA"/>
</dbReference>
<keyword evidence="5" id="KW-1185">Reference proteome</keyword>
<feature type="compositionally biased region" description="Low complexity" evidence="2">
    <location>
        <begin position="27"/>
        <end position="47"/>
    </location>
</feature>
<keyword evidence="3" id="KW-0732">Signal</keyword>
<evidence type="ECO:0000313" key="4">
    <source>
        <dbReference type="EMBL" id="UWZ82342.1"/>
    </source>
</evidence>
<gene>
    <name evidence="4" type="ORF">MOP44_17405</name>
</gene>
<keyword evidence="1" id="KW-0802">TPR repeat</keyword>
<dbReference type="AlphaFoldDB" id="A0A9J7BN53"/>
<reference evidence="4" key="1">
    <citation type="submission" date="2021-04" db="EMBL/GenBank/DDBJ databases">
        <title>Phylogenetic analysis of Acidobacteriaceae.</title>
        <authorList>
            <person name="Qiu L."/>
            <person name="Zhang Q."/>
        </authorList>
    </citation>
    <scope>NUCLEOTIDE SEQUENCE</scope>
    <source>
        <strain evidence="4">DSM 25168</strain>
    </source>
</reference>
<feature type="compositionally biased region" description="Polar residues" evidence="2">
    <location>
        <begin position="55"/>
        <end position="67"/>
    </location>
</feature>
<name>A0A9J7BN53_9BACT</name>
<feature type="compositionally biased region" description="Low complexity" evidence="2">
    <location>
        <begin position="106"/>
        <end position="118"/>
    </location>
</feature>
<feature type="repeat" description="TPR" evidence="1">
    <location>
        <begin position="151"/>
        <end position="184"/>
    </location>
</feature>
<dbReference type="RefSeq" id="WP_260791526.1">
    <property type="nucleotide sequence ID" value="NZ_CP093313.1"/>
</dbReference>
<dbReference type="Gene3D" id="1.25.40.10">
    <property type="entry name" value="Tetratricopeptide repeat domain"/>
    <property type="match status" value="1"/>
</dbReference>
<dbReference type="SUPFAM" id="SSF48452">
    <property type="entry name" value="TPR-like"/>
    <property type="match status" value="1"/>
</dbReference>
<protein>
    <submittedName>
        <fullName evidence="4">Tetratricopeptide repeat protein</fullName>
    </submittedName>
</protein>
<dbReference type="PROSITE" id="PS50005">
    <property type="entry name" value="TPR"/>
    <property type="match status" value="1"/>
</dbReference>
<evidence type="ECO:0000256" key="1">
    <source>
        <dbReference type="PROSITE-ProRule" id="PRU00339"/>
    </source>
</evidence>
<feature type="signal peptide" evidence="3">
    <location>
        <begin position="1"/>
        <end position="24"/>
    </location>
</feature>
<feature type="compositionally biased region" description="Basic and acidic residues" evidence="2">
    <location>
        <begin position="140"/>
        <end position="151"/>
    </location>
</feature>
<dbReference type="InterPro" id="IPR011990">
    <property type="entry name" value="TPR-like_helical_dom_sf"/>
</dbReference>
<dbReference type="Proteomes" id="UP001059380">
    <property type="component" value="Chromosome"/>
</dbReference>
<dbReference type="SMART" id="SM00028">
    <property type="entry name" value="TPR"/>
    <property type="match status" value="2"/>
</dbReference>
<feature type="region of interest" description="Disordered" evidence="2">
    <location>
        <begin position="27"/>
        <end position="157"/>
    </location>
</feature>
<evidence type="ECO:0000256" key="3">
    <source>
        <dbReference type="SAM" id="SignalP"/>
    </source>
</evidence>
<dbReference type="Pfam" id="PF13414">
    <property type="entry name" value="TPR_11"/>
    <property type="match status" value="1"/>
</dbReference>
<dbReference type="InterPro" id="IPR019734">
    <property type="entry name" value="TPR_rpt"/>
</dbReference>